<dbReference type="CDD" id="cd00009">
    <property type="entry name" value="AAA"/>
    <property type="match status" value="1"/>
</dbReference>
<feature type="domain" description="AAA+ ATPase" evidence="4">
    <location>
        <begin position="98"/>
        <end position="231"/>
    </location>
</feature>
<dbReference type="PIRSF" id="PIRSF003073">
    <property type="entry name" value="DNAC_TnpB_IstB"/>
    <property type="match status" value="1"/>
</dbReference>
<sequence>MLTHPTLAMLTDLGLHGMATAFKDLQSQPEARALEHGDWLALLLEREATLRCQKRFESRARAAHLRHDAHVEDVDFRATRGLDRGLFLKLAGCDWIRERRGLLLTGSAGVGKSWLACALGQKACREDFSVVYHRAPRLFAALALARGDGRYARMLKALARVDLLILDDWGPEKLDDNQRRDLLEIVEDRYERRSIIVTSQIPVERWYEIIGNPTIADAILDRLVHNAYRIELSGESLRKQRSPAAASLSD</sequence>
<protein>
    <submittedName>
        <fullName evidence="5">ATP-binding protein</fullName>
    </submittedName>
</protein>
<dbReference type="SMART" id="SM00382">
    <property type="entry name" value="AAA"/>
    <property type="match status" value="1"/>
</dbReference>
<dbReference type="Pfam" id="PF01695">
    <property type="entry name" value="IstB_IS21"/>
    <property type="match status" value="1"/>
</dbReference>
<dbReference type="RefSeq" id="WP_161726415.1">
    <property type="nucleotide sequence ID" value="NZ_JAAAXI010000035.1"/>
</dbReference>
<proteinExistence type="inferred from homology"/>
<dbReference type="InterPro" id="IPR002611">
    <property type="entry name" value="IstB_ATP-bd"/>
</dbReference>
<comment type="caution">
    <text evidence="5">The sequence shown here is derived from an EMBL/GenBank/DDBJ whole genome shotgun (WGS) entry which is preliminary data.</text>
</comment>
<dbReference type="InterPro" id="IPR047661">
    <property type="entry name" value="IstB"/>
</dbReference>
<dbReference type="Proteomes" id="UP000818323">
    <property type="component" value="Unassembled WGS sequence"/>
</dbReference>
<dbReference type="InterPro" id="IPR028350">
    <property type="entry name" value="DNAC/IstB-like"/>
</dbReference>
<organism evidence="5 6">
    <name type="scientific">Microvirga arsenatis</name>
    <dbReference type="NCBI Taxonomy" id="2692265"/>
    <lineage>
        <taxon>Bacteria</taxon>
        <taxon>Pseudomonadati</taxon>
        <taxon>Pseudomonadota</taxon>
        <taxon>Alphaproteobacteria</taxon>
        <taxon>Hyphomicrobiales</taxon>
        <taxon>Methylobacteriaceae</taxon>
        <taxon>Microvirga</taxon>
    </lineage>
</organism>
<comment type="similarity">
    <text evidence="1">Belongs to the IS21/IS1162 putative ATP-binding protein family.</text>
</comment>
<evidence type="ECO:0000313" key="5">
    <source>
        <dbReference type="EMBL" id="NBJ27082.1"/>
    </source>
</evidence>
<dbReference type="EMBL" id="JAAAXJ010000026">
    <property type="protein sequence ID" value="NBJ27082.1"/>
    <property type="molecule type" value="Genomic_DNA"/>
</dbReference>
<dbReference type="Gene3D" id="3.40.50.300">
    <property type="entry name" value="P-loop containing nucleotide triphosphate hydrolases"/>
    <property type="match status" value="1"/>
</dbReference>
<gene>
    <name evidence="5" type="ORF">GR303_22390</name>
</gene>
<dbReference type="InterPro" id="IPR003593">
    <property type="entry name" value="AAA+_ATPase"/>
</dbReference>
<keyword evidence="2" id="KW-0547">Nucleotide-binding</keyword>
<dbReference type="GO" id="GO:0005524">
    <property type="term" value="F:ATP binding"/>
    <property type="evidence" value="ECO:0007669"/>
    <property type="project" value="UniProtKB-KW"/>
</dbReference>
<keyword evidence="6" id="KW-1185">Reference proteome</keyword>
<accession>A0ABW9Z3H3</accession>
<dbReference type="PANTHER" id="PTHR30050:SF4">
    <property type="entry name" value="ATP-BINDING PROTEIN RV3427C IN INSERTION SEQUENCE-RELATED"/>
    <property type="match status" value="1"/>
</dbReference>
<evidence type="ECO:0000313" key="6">
    <source>
        <dbReference type="Proteomes" id="UP000818323"/>
    </source>
</evidence>
<reference evidence="5 6" key="1">
    <citation type="submission" date="2020-01" db="EMBL/GenBank/DDBJ databases">
        <title>Microvirga sp. nov., an arsenate reduction bacterium isolated from Tibet hotspring sediments.</title>
        <authorList>
            <person name="Yuan C.-G."/>
        </authorList>
    </citation>
    <scope>NUCLEOTIDE SEQUENCE [LARGE SCALE GENOMIC DNA]</scope>
    <source>
        <strain evidence="5 6">SYSU G3D203</strain>
    </source>
</reference>
<dbReference type="PANTHER" id="PTHR30050">
    <property type="entry name" value="CHROMOSOMAL REPLICATION INITIATOR PROTEIN DNAA"/>
    <property type="match status" value="1"/>
</dbReference>
<evidence type="ECO:0000256" key="2">
    <source>
        <dbReference type="ARBA" id="ARBA00022741"/>
    </source>
</evidence>
<name>A0ABW9Z3H3_9HYPH</name>
<dbReference type="NCBIfam" id="NF038214">
    <property type="entry name" value="IS21_help_AAA"/>
    <property type="match status" value="1"/>
</dbReference>
<evidence type="ECO:0000256" key="1">
    <source>
        <dbReference type="ARBA" id="ARBA00008059"/>
    </source>
</evidence>
<dbReference type="InterPro" id="IPR027417">
    <property type="entry name" value="P-loop_NTPase"/>
</dbReference>
<dbReference type="SUPFAM" id="SSF52540">
    <property type="entry name" value="P-loop containing nucleoside triphosphate hydrolases"/>
    <property type="match status" value="1"/>
</dbReference>
<evidence type="ECO:0000259" key="4">
    <source>
        <dbReference type="SMART" id="SM00382"/>
    </source>
</evidence>
<evidence type="ECO:0000256" key="3">
    <source>
        <dbReference type="ARBA" id="ARBA00022840"/>
    </source>
</evidence>
<keyword evidence="3 5" id="KW-0067">ATP-binding</keyword>